<sequence>LAIVPPLGEASFQDVVQMKSMMLESLDRLRGNLSDNAAAPSVASGAMQEMTLSL</sequence>
<proteinExistence type="predicted"/>
<feature type="non-terminal residue" evidence="1">
    <location>
        <position position="1"/>
    </location>
</feature>
<dbReference type="EMBL" id="JAAAHY010000545">
    <property type="protein sequence ID" value="KAF9962568.1"/>
    <property type="molecule type" value="Genomic_DNA"/>
</dbReference>
<protein>
    <submittedName>
        <fullName evidence="1">Uncharacterized protein</fullName>
    </submittedName>
</protein>
<dbReference type="AlphaFoldDB" id="A0A9P6M2B1"/>
<evidence type="ECO:0000313" key="1">
    <source>
        <dbReference type="EMBL" id="KAF9962568.1"/>
    </source>
</evidence>
<accession>A0A9P6M2B1</accession>
<comment type="caution">
    <text evidence="1">The sequence shown here is derived from an EMBL/GenBank/DDBJ whole genome shotgun (WGS) entry which is preliminary data.</text>
</comment>
<dbReference type="Proteomes" id="UP000738359">
    <property type="component" value="Unassembled WGS sequence"/>
</dbReference>
<gene>
    <name evidence="1" type="ORF">BGZ70_008020</name>
</gene>
<reference evidence="1" key="1">
    <citation type="journal article" date="2020" name="Fungal Divers.">
        <title>Resolving the Mortierellaceae phylogeny through synthesis of multi-gene phylogenetics and phylogenomics.</title>
        <authorList>
            <person name="Vandepol N."/>
            <person name="Liber J."/>
            <person name="Desiro A."/>
            <person name="Na H."/>
            <person name="Kennedy M."/>
            <person name="Barry K."/>
            <person name="Grigoriev I.V."/>
            <person name="Miller A.N."/>
            <person name="O'Donnell K."/>
            <person name="Stajich J.E."/>
            <person name="Bonito G."/>
        </authorList>
    </citation>
    <scope>NUCLEOTIDE SEQUENCE</scope>
    <source>
        <strain evidence="1">CK1249</strain>
    </source>
</reference>
<name>A0A9P6M2B1_MORAP</name>
<organism evidence="1 2">
    <name type="scientific">Mortierella alpina</name>
    <name type="common">Oleaginous fungus</name>
    <name type="synonym">Mortierella renispora</name>
    <dbReference type="NCBI Taxonomy" id="64518"/>
    <lineage>
        <taxon>Eukaryota</taxon>
        <taxon>Fungi</taxon>
        <taxon>Fungi incertae sedis</taxon>
        <taxon>Mucoromycota</taxon>
        <taxon>Mortierellomycotina</taxon>
        <taxon>Mortierellomycetes</taxon>
        <taxon>Mortierellales</taxon>
        <taxon>Mortierellaceae</taxon>
        <taxon>Mortierella</taxon>
    </lineage>
</organism>
<evidence type="ECO:0000313" key="2">
    <source>
        <dbReference type="Proteomes" id="UP000738359"/>
    </source>
</evidence>
<keyword evidence="2" id="KW-1185">Reference proteome</keyword>